<sequence length="137" mass="14225">MGVCTEPPLTHSVFTPSTPAAPKICRDFVRSVLAASGLDRLADVAVLCTSELVTNVHQHAVGDVMLVAAVEPAYVRIEVHDDGPGLARLPAPRRVGGGDTHGRGLFLVYAMADLCGVTAAAVGRGKGVWFQLNVPAG</sequence>
<dbReference type="Proteomes" id="UP000037020">
    <property type="component" value="Unassembled WGS sequence"/>
</dbReference>
<dbReference type="EMBL" id="LGUT01000014">
    <property type="protein sequence ID" value="KOG91971.1"/>
    <property type="molecule type" value="Genomic_DNA"/>
</dbReference>
<dbReference type="Pfam" id="PF13581">
    <property type="entry name" value="HATPase_c_2"/>
    <property type="match status" value="1"/>
</dbReference>
<proteinExistence type="predicted"/>
<feature type="domain" description="Histidine kinase/HSP90-like ATPase" evidence="2">
    <location>
        <begin position="16"/>
        <end position="129"/>
    </location>
</feature>
<keyword evidence="1" id="KW-0808">Transferase</keyword>
<gene>
    <name evidence="3" type="ORF">ADK38_00240</name>
</gene>
<dbReference type="PANTHER" id="PTHR35526">
    <property type="entry name" value="ANTI-SIGMA-F FACTOR RSBW-RELATED"/>
    <property type="match status" value="1"/>
</dbReference>
<name>A0ABR5JF28_9ACTN</name>
<keyword evidence="4" id="KW-1185">Reference proteome</keyword>
<evidence type="ECO:0000256" key="1">
    <source>
        <dbReference type="ARBA" id="ARBA00022527"/>
    </source>
</evidence>
<dbReference type="InterPro" id="IPR050267">
    <property type="entry name" value="Anti-sigma-factor_SerPK"/>
</dbReference>
<organism evidence="3 4">
    <name type="scientific">Streptomyces varsoviensis</name>
    <dbReference type="NCBI Taxonomy" id="67373"/>
    <lineage>
        <taxon>Bacteria</taxon>
        <taxon>Bacillati</taxon>
        <taxon>Actinomycetota</taxon>
        <taxon>Actinomycetes</taxon>
        <taxon>Kitasatosporales</taxon>
        <taxon>Streptomycetaceae</taxon>
        <taxon>Streptomyces</taxon>
    </lineage>
</organism>
<dbReference type="CDD" id="cd16936">
    <property type="entry name" value="HATPase_RsbW-like"/>
    <property type="match status" value="1"/>
</dbReference>
<keyword evidence="1" id="KW-0418">Kinase</keyword>
<accession>A0ABR5JF28</accession>
<dbReference type="SUPFAM" id="SSF55874">
    <property type="entry name" value="ATPase domain of HSP90 chaperone/DNA topoisomerase II/histidine kinase"/>
    <property type="match status" value="1"/>
</dbReference>
<keyword evidence="1" id="KW-0723">Serine/threonine-protein kinase</keyword>
<reference evidence="3 4" key="1">
    <citation type="submission" date="2015-07" db="EMBL/GenBank/DDBJ databases">
        <authorList>
            <person name="Ju K.-S."/>
            <person name="Doroghazi J.R."/>
            <person name="Metcalf W.W."/>
        </authorList>
    </citation>
    <scope>NUCLEOTIDE SEQUENCE [LARGE SCALE GENOMIC DNA]</scope>
    <source>
        <strain evidence="3 4">NRRL B-3589</strain>
    </source>
</reference>
<dbReference type="InterPro" id="IPR003594">
    <property type="entry name" value="HATPase_dom"/>
</dbReference>
<evidence type="ECO:0000313" key="4">
    <source>
        <dbReference type="Proteomes" id="UP000037020"/>
    </source>
</evidence>
<dbReference type="InterPro" id="IPR036890">
    <property type="entry name" value="HATPase_C_sf"/>
</dbReference>
<dbReference type="PANTHER" id="PTHR35526:SF3">
    <property type="entry name" value="ANTI-SIGMA-F FACTOR RSBW"/>
    <property type="match status" value="1"/>
</dbReference>
<evidence type="ECO:0000313" key="3">
    <source>
        <dbReference type="EMBL" id="KOG91971.1"/>
    </source>
</evidence>
<evidence type="ECO:0000259" key="2">
    <source>
        <dbReference type="Pfam" id="PF13581"/>
    </source>
</evidence>
<comment type="caution">
    <text evidence="3">The sequence shown here is derived from an EMBL/GenBank/DDBJ whole genome shotgun (WGS) entry which is preliminary data.</text>
</comment>
<dbReference type="Gene3D" id="3.30.565.10">
    <property type="entry name" value="Histidine kinase-like ATPase, C-terminal domain"/>
    <property type="match status" value="1"/>
</dbReference>
<protein>
    <recommendedName>
        <fullName evidence="2">Histidine kinase/HSP90-like ATPase domain-containing protein</fullName>
    </recommendedName>
</protein>